<dbReference type="Gene3D" id="2.160.20.10">
    <property type="entry name" value="Single-stranded right-handed beta-helix, Pectin lyase-like"/>
    <property type="match status" value="1"/>
</dbReference>
<dbReference type="InterPro" id="IPR011050">
    <property type="entry name" value="Pectin_lyase_fold/virulence"/>
</dbReference>
<reference evidence="3" key="3">
    <citation type="submission" date="2023-05" db="EMBL/GenBank/DDBJ databases">
        <authorList>
            <person name="Smith C.H."/>
        </authorList>
    </citation>
    <scope>NUCLEOTIDE SEQUENCE</scope>
    <source>
        <strain evidence="3">CHS0354</strain>
        <tissue evidence="3">Mantle</tissue>
    </source>
</reference>
<evidence type="ECO:0000313" key="4">
    <source>
        <dbReference type="Proteomes" id="UP001195483"/>
    </source>
</evidence>
<dbReference type="InterPro" id="IPR012334">
    <property type="entry name" value="Pectin_lyas_fold"/>
</dbReference>
<dbReference type="InterPro" id="IPR050111">
    <property type="entry name" value="C-type_lectin/snaclec_domain"/>
</dbReference>
<evidence type="ECO:0000256" key="1">
    <source>
        <dbReference type="ARBA" id="ARBA00023157"/>
    </source>
</evidence>
<dbReference type="EMBL" id="JAEAOA010000873">
    <property type="protein sequence ID" value="KAK3594742.1"/>
    <property type="molecule type" value="Genomic_DNA"/>
</dbReference>
<dbReference type="CDD" id="cd00037">
    <property type="entry name" value="CLECT"/>
    <property type="match status" value="1"/>
</dbReference>
<dbReference type="InterPro" id="IPR016187">
    <property type="entry name" value="CTDL_fold"/>
</dbReference>
<dbReference type="InterPro" id="IPR016186">
    <property type="entry name" value="C-type_lectin-like/link_sf"/>
</dbReference>
<feature type="domain" description="C-type lectin" evidence="2">
    <location>
        <begin position="25"/>
        <end position="132"/>
    </location>
</feature>
<dbReference type="Gene3D" id="3.10.100.10">
    <property type="entry name" value="Mannose-Binding Protein A, subunit A"/>
    <property type="match status" value="1"/>
</dbReference>
<protein>
    <recommendedName>
        <fullName evidence="2">C-type lectin domain-containing protein</fullName>
    </recommendedName>
</protein>
<evidence type="ECO:0000259" key="2">
    <source>
        <dbReference type="PROSITE" id="PS50041"/>
    </source>
</evidence>
<accession>A0AAE0SMC7</accession>
<dbReference type="PANTHER" id="PTHR22803">
    <property type="entry name" value="MANNOSE, PHOSPHOLIPASE, LECTIN RECEPTOR RELATED"/>
    <property type="match status" value="1"/>
</dbReference>
<sequence length="424" mass="47628">MKIFLASRSLTFVLEPTFAHGWISHGGKQYLAVSQPMNALDAETYCREQSAILARPTSANENAFIAGLLPGSTLWIDARKIGNEYTWSDGTTLTWYKWDIHQNFHDDCVKISGRDTDWLDVSCQGTSAFVCQKAGSISNTACPPAGHVHTVASAAEISSRQDMMQPGDTLQLADGIYHDLHIHLTKSGLAECGKKIYLRAKTPGKVILTGNTHIQYSGNYIDVEGMQITGHTSHPEVAVTFDKGTQRNRFAENAIVNFNPSNTPHKHVWVEIWGSHHIVERNAFVGKTYLGELLRVKGDASSTRESWGHRIAYNYFGPRSVSSNGGESIQIGLENHQHHLETVVEYNYFFRNLFNHSGDVETISIKVWFSYSELSWNFPQKAASFAADKVKQSKTMQLCQYKLLCLDKEDFWLPEQRHSNRNTA</sequence>
<dbReference type="InterPro" id="IPR039513">
    <property type="entry name" value="PL-6"/>
</dbReference>
<dbReference type="Proteomes" id="UP001195483">
    <property type="component" value="Unassembled WGS sequence"/>
</dbReference>
<proteinExistence type="predicted"/>
<comment type="caution">
    <text evidence="3">The sequence shown here is derived from an EMBL/GenBank/DDBJ whole genome shotgun (WGS) entry which is preliminary data.</text>
</comment>
<reference evidence="3" key="2">
    <citation type="journal article" date="2021" name="Genome Biol. Evol.">
        <title>Developing a high-quality reference genome for a parasitic bivalve with doubly uniparental inheritance (Bivalvia: Unionida).</title>
        <authorList>
            <person name="Smith C.H."/>
        </authorList>
    </citation>
    <scope>NUCLEOTIDE SEQUENCE</scope>
    <source>
        <strain evidence="3">CHS0354</strain>
        <tissue evidence="3">Mantle</tissue>
    </source>
</reference>
<dbReference type="Pfam" id="PF00059">
    <property type="entry name" value="Lectin_C"/>
    <property type="match status" value="1"/>
</dbReference>
<dbReference type="AlphaFoldDB" id="A0AAE0SMC7"/>
<keyword evidence="4" id="KW-1185">Reference proteome</keyword>
<organism evidence="3 4">
    <name type="scientific">Potamilus streckersoni</name>
    <dbReference type="NCBI Taxonomy" id="2493646"/>
    <lineage>
        <taxon>Eukaryota</taxon>
        <taxon>Metazoa</taxon>
        <taxon>Spiralia</taxon>
        <taxon>Lophotrochozoa</taxon>
        <taxon>Mollusca</taxon>
        <taxon>Bivalvia</taxon>
        <taxon>Autobranchia</taxon>
        <taxon>Heteroconchia</taxon>
        <taxon>Palaeoheterodonta</taxon>
        <taxon>Unionida</taxon>
        <taxon>Unionoidea</taxon>
        <taxon>Unionidae</taxon>
        <taxon>Ambleminae</taxon>
        <taxon>Lampsilini</taxon>
        <taxon>Potamilus</taxon>
    </lineage>
</organism>
<name>A0AAE0SMC7_9BIVA</name>
<dbReference type="InterPro" id="IPR018378">
    <property type="entry name" value="C-type_lectin_CS"/>
</dbReference>
<dbReference type="SUPFAM" id="SSF56436">
    <property type="entry name" value="C-type lectin-like"/>
    <property type="match status" value="1"/>
</dbReference>
<dbReference type="PROSITE" id="PS50041">
    <property type="entry name" value="C_TYPE_LECTIN_2"/>
    <property type="match status" value="1"/>
</dbReference>
<gene>
    <name evidence="3" type="ORF">CHS0354_014168</name>
</gene>
<reference evidence="3" key="1">
    <citation type="journal article" date="2021" name="Genome Biol. Evol.">
        <title>A High-Quality Reference Genome for a Parasitic Bivalve with Doubly Uniparental Inheritance (Bivalvia: Unionida).</title>
        <authorList>
            <person name="Smith C.H."/>
        </authorList>
    </citation>
    <scope>NUCLEOTIDE SEQUENCE</scope>
    <source>
        <strain evidence="3">CHS0354</strain>
    </source>
</reference>
<keyword evidence="1" id="KW-1015">Disulfide bond</keyword>
<dbReference type="PROSITE" id="PS00615">
    <property type="entry name" value="C_TYPE_LECTIN_1"/>
    <property type="match status" value="1"/>
</dbReference>
<evidence type="ECO:0000313" key="3">
    <source>
        <dbReference type="EMBL" id="KAK3594742.1"/>
    </source>
</evidence>
<dbReference type="Pfam" id="PF14592">
    <property type="entry name" value="Chondroitinas_B"/>
    <property type="match status" value="1"/>
</dbReference>
<dbReference type="SMART" id="SM00034">
    <property type="entry name" value="CLECT"/>
    <property type="match status" value="1"/>
</dbReference>
<dbReference type="InterPro" id="IPR001304">
    <property type="entry name" value="C-type_lectin-like"/>
</dbReference>
<dbReference type="SUPFAM" id="SSF51126">
    <property type="entry name" value="Pectin lyase-like"/>
    <property type="match status" value="1"/>
</dbReference>